<proteinExistence type="predicted"/>
<name>A0ABP0WJQ9_9BRYO</name>
<evidence type="ECO:0000313" key="3">
    <source>
        <dbReference type="Proteomes" id="UP001497444"/>
    </source>
</evidence>
<dbReference type="Pfam" id="PF00646">
    <property type="entry name" value="F-box"/>
    <property type="match status" value="1"/>
</dbReference>
<dbReference type="SUPFAM" id="SSF50965">
    <property type="entry name" value="Galactose oxidase, central domain"/>
    <property type="match status" value="1"/>
</dbReference>
<dbReference type="InterPro" id="IPR011043">
    <property type="entry name" value="Gal_Oxase/kelch_b-propeller"/>
</dbReference>
<dbReference type="InterPro" id="IPR001810">
    <property type="entry name" value="F-box_dom"/>
</dbReference>
<dbReference type="EMBL" id="OZ020112">
    <property type="protein sequence ID" value="CAK9265632.1"/>
    <property type="molecule type" value="Genomic_DNA"/>
</dbReference>
<sequence length="398" mass="46114">MASVALDAGFERKLGDEEGVASCDMDAELWGGLQLHIGLERVFAKLPFREFFQLRLVCKEWNRLASDRAFLEESFREYLIPKPYFVLDAQGLDDKVRGLLARDRSSGLWSWTRLHSSGSTEFWSMSGLVYSDVELANYERERKVFNLHTRLWLTLPPPVEITLNYHPFTGMIVDTSMRPYAFQFIEGSEDVSTQIFNSRSNSWTTKSSQQYGMSPGRTTVAFCKGVLYIRCELDEIVVYDTEKDKWDGINPPEFGDSDDFLRGIGAWQSRVFTPSVDPNQRVIRVWELVRPAEQQESWVEIDCMPGELYSWLFYENCDPPVDIRDVQILVSYCDEHILVYAWFMDDEEYGARGDRFVLFNLATKTWQKLELPFGPITEQLPSQEAACLLQHLEVIQFQ</sequence>
<gene>
    <name evidence="2" type="ORF">CSSPJE1EN1_LOCUS11110</name>
</gene>
<protein>
    <recommendedName>
        <fullName evidence="1">F-box domain-containing protein</fullName>
    </recommendedName>
</protein>
<feature type="domain" description="F-box" evidence="1">
    <location>
        <begin position="39"/>
        <end position="70"/>
    </location>
</feature>
<dbReference type="PANTHER" id="PTHR31672">
    <property type="entry name" value="BNACNNG10540D PROTEIN"/>
    <property type="match status" value="1"/>
</dbReference>
<evidence type="ECO:0000313" key="2">
    <source>
        <dbReference type="EMBL" id="CAK9265632.1"/>
    </source>
</evidence>
<accession>A0ABP0WJQ9</accession>
<dbReference type="InterPro" id="IPR050796">
    <property type="entry name" value="SCF_F-box_component"/>
</dbReference>
<dbReference type="Proteomes" id="UP001497444">
    <property type="component" value="Chromosome 17"/>
</dbReference>
<reference evidence="2" key="1">
    <citation type="submission" date="2024-02" db="EMBL/GenBank/DDBJ databases">
        <authorList>
            <consortium name="ELIXIR-Norway"/>
            <consortium name="Elixir Norway"/>
        </authorList>
    </citation>
    <scope>NUCLEOTIDE SEQUENCE</scope>
</reference>
<keyword evidence="3" id="KW-1185">Reference proteome</keyword>
<dbReference type="SUPFAM" id="SSF81383">
    <property type="entry name" value="F-box domain"/>
    <property type="match status" value="1"/>
</dbReference>
<dbReference type="Gene3D" id="1.20.1280.50">
    <property type="match status" value="1"/>
</dbReference>
<organism evidence="2 3">
    <name type="scientific">Sphagnum jensenii</name>
    <dbReference type="NCBI Taxonomy" id="128206"/>
    <lineage>
        <taxon>Eukaryota</taxon>
        <taxon>Viridiplantae</taxon>
        <taxon>Streptophyta</taxon>
        <taxon>Embryophyta</taxon>
        <taxon>Bryophyta</taxon>
        <taxon>Sphagnophytina</taxon>
        <taxon>Sphagnopsida</taxon>
        <taxon>Sphagnales</taxon>
        <taxon>Sphagnaceae</taxon>
        <taxon>Sphagnum</taxon>
    </lineage>
</organism>
<evidence type="ECO:0000259" key="1">
    <source>
        <dbReference type="Pfam" id="PF00646"/>
    </source>
</evidence>
<dbReference type="InterPro" id="IPR036047">
    <property type="entry name" value="F-box-like_dom_sf"/>
</dbReference>
<dbReference type="PANTHER" id="PTHR31672:SF2">
    <property type="entry name" value="F-BOX DOMAIN-CONTAINING PROTEIN"/>
    <property type="match status" value="1"/>
</dbReference>